<organism evidence="2 3">
    <name type="scientific">Bombilactobacillus mellis</name>
    <dbReference type="NCBI Taxonomy" id="1218508"/>
    <lineage>
        <taxon>Bacteria</taxon>
        <taxon>Bacillati</taxon>
        <taxon>Bacillota</taxon>
        <taxon>Bacilli</taxon>
        <taxon>Lactobacillales</taxon>
        <taxon>Lactobacillaceae</taxon>
        <taxon>Bombilactobacillus</taxon>
    </lineage>
</organism>
<dbReference type="EMBL" id="JXBZ01000015">
    <property type="protein sequence ID" value="KJY48103.1"/>
    <property type="molecule type" value="Genomic_DNA"/>
</dbReference>
<dbReference type="Proteomes" id="UP000033695">
    <property type="component" value="Unassembled WGS sequence"/>
</dbReference>
<dbReference type="AlphaFoldDB" id="A0A0F4KPX7"/>
<proteinExistence type="predicted"/>
<dbReference type="HOGENOM" id="CLU_1319285_0_0_9"/>
<keyword evidence="3" id="KW-1185">Reference proteome</keyword>
<keyword evidence="1" id="KW-0812">Transmembrane</keyword>
<name>A0A0F4KPX7_9LACO</name>
<keyword evidence="1" id="KW-1133">Transmembrane helix</keyword>
<keyword evidence="1" id="KW-0472">Membrane</keyword>
<comment type="caution">
    <text evidence="2">The sequence shown here is derived from an EMBL/GenBank/DDBJ whole genome shotgun (WGS) entry which is preliminary data.</text>
</comment>
<dbReference type="RefSeq" id="WP_045923524.1">
    <property type="nucleotide sequence ID" value="NZ_JBHTHW010000006.1"/>
</dbReference>
<dbReference type="OrthoDB" id="9893964at2"/>
<dbReference type="STRING" id="1218508.JG29_16200"/>
<dbReference type="PATRIC" id="fig|1218508.4.peg.1667"/>
<evidence type="ECO:0000256" key="1">
    <source>
        <dbReference type="SAM" id="Phobius"/>
    </source>
</evidence>
<protein>
    <submittedName>
        <fullName evidence="2">Uncharacterized protein</fullName>
    </submittedName>
</protein>
<reference evidence="2 3" key="1">
    <citation type="submission" date="2014-12" db="EMBL/GenBank/DDBJ databases">
        <title>Comparative genomics of the lactic acid bacteria isolated from the honey bee gut.</title>
        <authorList>
            <person name="Ellegaard K.M."/>
            <person name="Tamarit D."/>
            <person name="Javelind E."/>
            <person name="Olofsson T."/>
            <person name="Andersson S.G."/>
            <person name="Vasquez A."/>
        </authorList>
    </citation>
    <scope>NUCLEOTIDE SEQUENCE [LARGE SCALE GENOMIC DNA]</scope>
    <source>
        <strain evidence="2 3">Hon2</strain>
    </source>
</reference>
<evidence type="ECO:0000313" key="2">
    <source>
        <dbReference type="EMBL" id="KJY48103.1"/>
    </source>
</evidence>
<feature type="transmembrane region" description="Helical" evidence="1">
    <location>
        <begin position="7"/>
        <end position="24"/>
    </location>
</feature>
<evidence type="ECO:0000313" key="3">
    <source>
        <dbReference type="Proteomes" id="UP000033695"/>
    </source>
</evidence>
<sequence>MSKKAKILEVICCVVVILLGFFAIKHNIQQGAQEVNHVRCLEKKSNTKLQQEKNKYYKNYKKYKSLAAQKAYLNKDQKVRDYYKDFTEDQLIRKRSRQFFSIYLSWSNSRDYLQRAHKLDKIITPQLAQDKNIFDNGKDVTGHNIIKNLGLHSRLNDLTIYSNNQMSSNKIALIKVVQESWRQDENPGLSNSFYLLQINSDALVDQVIRLK</sequence>
<accession>A0A0F4KPX7</accession>
<gene>
    <name evidence="2" type="ORF">JG29_16200</name>
</gene>